<feature type="compositionally biased region" description="Basic and acidic residues" evidence="3">
    <location>
        <begin position="146"/>
        <end position="184"/>
    </location>
</feature>
<reference evidence="5" key="1">
    <citation type="submission" date="2023-04" db="EMBL/GenBank/DDBJ databases">
        <title>Phytophthora lilii NBRC 32176.</title>
        <authorList>
            <person name="Ichikawa N."/>
            <person name="Sato H."/>
            <person name="Tonouchi N."/>
        </authorList>
    </citation>
    <scope>NUCLEOTIDE SEQUENCE</scope>
    <source>
        <strain evidence="5">NBRC 32176</strain>
    </source>
</reference>
<evidence type="ECO:0000256" key="3">
    <source>
        <dbReference type="SAM" id="MobiDB-lite"/>
    </source>
</evidence>
<accession>A0A9W6WRK9</accession>
<protein>
    <submittedName>
        <fullName evidence="5">Unnamed protein product</fullName>
    </submittedName>
</protein>
<dbReference type="EMBL" id="BSXW01000180">
    <property type="protein sequence ID" value="GMF14048.1"/>
    <property type="molecule type" value="Genomic_DNA"/>
</dbReference>
<evidence type="ECO:0000313" key="6">
    <source>
        <dbReference type="Proteomes" id="UP001165083"/>
    </source>
</evidence>
<keyword evidence="2" id="KW-0539">Nucleus</keyword>
<feature type="compositionally biased region" description="Basic and acidic residues" evidence="3">
    <location>
        <begin position="48"/>
        <end position="65"/>
    </location>
</feature>
<feature type="region of interest" description="Disordered" evidence="3">
    <location>
        <begin position="48"/>
        <end position="68"/>
    </location>
</feature>
<evidence type="ECO:0000313" key="5">
    <source>
        <dbReference type="EMBL" id="GMF14048.1"/>
    </source>
</evidence>
<feature type="region of interest" description="Disordered" evidence="3">
    <location>
        <begin position="142"/>
        <end position="207"/>
    </location>
</feature>
<dbReference type="PANTHER" id="PTHR13495:SF0">
    <property type="entry name" value="PSME3-INTERACTING PROTEIN"/>
    <property type="match status" value="1"/>
</dbReference>
<evidence type="ECO:0000256" key="2">
    <source>
        <dbReference type="ARBA" id="ARBA00023242"/>
    </source>
</evidence>
<sequence length="207" mass="22645">MCNTASALPCTELRRRLERAKFRSDHVGPITPPKGLDEEEFEYIQDLESRKEDSERRRQAQHEEDLAQFSKASTAGNARCCGSWLTVILLFDVDVVVARGAPKAAAGPVLSVQHLQKYPAKDDVKAVSKAKAPVVVVRAKRKVGKEKKTDSKLAESAKDQPVKKKQKVEEKETSKPPAANEKKPNTAALGLVAYGSDSDSDNDSTTS</sequence>
<dbReference type="InterPro" id="IPR039845">
    <property type="entry name" value="FAM192A"/>
</dbReference>
<dbReference type="Pfam" id="PF10187">
    <property type="entry name" value="FAM192A_Fyv6_N"/>
    <property type="match status" value="1"/>
</dbReference>
<gene>
    <name evidence="5" type="ORF">Plil01_000445800</name>
</gene>
<dbReference type="GO" id="GO:0005634">
    <property type="term" value="C:nucleus"/>
    <property type="evidence" value="ECO:0007669"/>
    <property type="project" value="UniProtKB-SubCell"/>
</dbReference>
<evidence type="ECO:0000256" key="1">
    <source>
        <dbReference type="ARBA" id="ARBA00004123"/>
    </source>
</evidence>
<dbReference type="PANTHER" id="PTHR13495">
    <property type="entry name" value="NEFA-INTERACTING NUCLEAR PROTEIN NIP30"/>
    <property type="match status" value="1"/>
</dbReference>
<dbReference type="AlphaFoldDB" id="A0A9W6WRK9"/>
<keyword evidence="6" id="KW-1185">Reference proteome</keyword>
<feature type="compositionally biased region" description="Acidic residues" evidence="3">
    <location>
        <begin position="198"/>
        <end position="207"/>
    </location>
</feature>
<comment type="subcellular location">
    <subcellularLocation>
        <location evidence="1">Nucleus</location>
    </subcellularLocation>
</comment>
<dbReference type="InterPro" id="IPR019331">
    <property type="entry name" value="FAM192A/Fyv6_N"/>
</dbReference>
<dbReference type="OrthoDB" id="75807at2759"/>
<name>A0A9W6WRK9_9STRA</name>
<evidence type="ECO:0000259" key="4">
    <source>
        <dbReference type="Pfam" id="PF10187"/>
    </source>
</evidence>
<feature type="domain" description="FAM192A/Fyv6 N-terminal" evidence="4">
    <location>
        <begin position="33"/>
        <end position="69"/>
    </location>
</feature>
<dbReference type="Proteomes" id="UP001165083">
    <property type="component" value="Unassembled WGS sequence"/>
</dbReference>
<comment type="caution">
    <text evidence="5">The sequence shown here is derived from an EMBL/GenBank/DDBJ whole genome shotgun (WGS) entry which is preliminary data.</text>
</comment>
<organism evidence="5 6">
    <name type="scientific">Phytophthora lilii</name>
    <dbReference type="NCBI Taxonomy" id="2077276"/>
    <lineage>
        <taxon>Eukaryota</taxon>
        <taxon>Sar</taxon>
        <taxon>Stramenopiles</taxon>
        <taxon>Oomycota</taxon>
        <taxon>Peronosporomycetes</taxon>
        <taxon>Peronosporales</taxon>
        <taxon>Peronosporaceae</taxon>
        <taxon>Phytophthora</taxon>
    </lineage>
</organism>
<proteinExistence type="predicted"/>